<proteinExistence type="predicted"/>
<dbReference type="Proteomes" id="UP000053477">
    <property type="component" value="Unassembled WGS sequence"/>
</dbReference>
<protein>
    <submittedName>
        <fullName evidence="1">Uncharacterized protein</fullName>
    </submittedName>
</protein>
<evidence type="ECO:0000313" key="1">
    <source>
        <dbReference type="EMBL" id="KLO03715.1"/>
    </source>
</evidence>
<reference evidence="1 2" key="1">
    <citation type="submission" date="2015-04" db="EMBL/GenBank/DDBJ databases">
        <title>Complete genome sequence of Schizopora paradoxa KUC8140, a cosmopolitan wood degrader in East Asia.</title>
        <authorList>
            <consortium name="DOE Joint Genome Institute"/>
            <person name="Min B."/>
            <person name="Park H."/>
            <person name="Jang Y."/>
            <person name="Kim J.-J."/>
            <person name="Kim K.H."/>
            <person name="Pangilinan J."/>
            <person name="Lipzen A."/>
            <person name="Riley R."/>
            <person name="Grigoriev I.V."/>
            <person name="Spatafora J.W."/>
            <person name="Choi I.-G."/>
        </authorList>
    </citation>
    <scope>NUCLEOTIDE SEQUENCE [LARGE SCALE GENOMIC DNA]</scope>
    <source>
        <strain evidence="1 2">KUC8140</strain>
    </source>
</reference>
<name>A0A0H2QVU5_9AGAM</name>
<keyword evidence="2" id="KW-1185">Reference proteome</keyword>
<feature type="non-terminal residue" evidence="1">
    <location>
        <position position="1"/>
    </location>
</feature>
<dbReference type="InParanoid" id="A0A0H2QVU5"/>
<organism evidence="1 2">
    <name type="scientific">Schizopora paradoxa</name>
    <dbReference type="NCBI Taxonomy" id="27342"/>
    <lineage>
        <taxon>Eukaryota</taxon>
        <taxon>Fungi</taxon>
        <taxon>Dikarya</taxon>
        <taxon>Basidiomycota</taxon>
        <taxon>Agaricomycotina</taxon>
        <taxon>Agaricomycetes</taxon>
        <taxon>Hymenochaetales</taxon>
        <taxon>Schizoporaceae</taxon>
        <taxon>Schizopora</taxon>
    </lineage>
</organism>
<dbReference type="EMBL" id="KQ087147">
    <property type="protein sequence ID" value="KLO03715.1"/>
    <property type="molecule type" value="Genomic_DNA"/>
</dbReference>
<dbReference type="AlphaFoldDB" id="A0A0H2QVU5"/>
<evidence type="ECO:0000313" key="2">
    <source>
        <dbReference type="Proteomes" id="UP000053477"/>
    </source>
</evidence>
<sequence length="156" mass="17372">RRTAYETRRWLCTSRGTILRNATHVELEAIANRQCEIYQIDLDIFSNRGIKQSPFNSAGTLAAVTETAQPTSSTSVPRRRTKYFLSETGLWNALSKPSASPLFEAPIITLRSFRRFSRSRQLNCAQITGIARIDCSKGNLVSSLLVTTSSRNISSA</sequence>
<accession>A0A0H2QVU5</accession>
<gene>
    <name evidence="1" type="ORF">SCHPADRAFT_1003494</name>
</gene>